<dbReference type="InterPro" id="IPR011105">
    <property type="entry name" value="Cell_wall_hydrolase_SleB"/>
</dbReference>
<dbReference type="Proteomes" id="UP000583556">
    <property type="component" value="Unassembled WGS sequence"/>
</dbReference>
<keyword evidence="3" id="KW-0378">Hydrolase</keyword>
<dbReference type="InterPro" id="IPR042047">
    <property type="entry name" value="SleB_dom1"/>
</dbReference>
<accession>A0A7Y0BQI3</accession>
<keyword evidence="4" id="KW-1185">Reference proteome</keyword>
<dbReference type="Pfam" id="PF07486">
    <property type="entry name" value="Hydrolase_2"/>
    <property type="match status" value="1"/>
</dbReference>
<gene>
    <name evidence="3" type="ORF">HHL27_13325</name>
</gene>
<dbReference type="AlphaFoldDB" id="A0A7Y0BQI3"/>
<proteinExistence type="predicted"/>
<evidence type="ECO:0000313" key="3">
    <source>
        <dbReference type="EMBL" id="NML94649.1"/>
    </source>
</evidence>
<sequence>MSKQLRIASAISIAATFITTLFSAAGSGAAAQSPVPAQIGAALVPASEAPGASAITRNSADAIVPAVERVLPQPEVTEPASSADESATPLPADSLATLVEETAVPAQLTDELKCLAGAIYFEAKSETMAGQLAVGRVIVARSHSGRFPASYCGVVYQPSQFSFIRGHAMPNINTASRDWIEAVKMAVIAHTGAWKSPVEGAMFFHAARVSPSWGKTRMARIDNHIFYR</sequence>
<dbReference type="Gene3D" id="1.10.10.2520">
    <property type="entry name" value="Cell wall hydrolase SleB, domain 1"/>
    <property type="match status" value="1"/>
</dbReference>
<feature type="domain" description="Cell wall hydrolase SleB" evidence="2">
    <location>
        <begin position="126"/>
        <end position="227"/>
    </location>
</feature>
<reference evidence="3 4" key="1">
    <citation type="submission" date="2020-04" db="EMBL/GenBank/DDBJ databases">
        <title>Novosphingobium sp. TW-4 isolated from soil.</title>
        <authorList>
            <person name="Dahal R.H."/>
            <person name="Chaudhary D.K."/>
        </authorList>
    </citation>
    <scope>NUCLEOTIDE SEQUENCE [LARGE SCALE GENOMIC DNA]</scope>
    <source>
        <strain evidence="3 4">TW-4</strain>
    </source>
</reference>
<evidence type="ECO:0000313" key="4">
    <source>
        <dbReference type="Proteomes" id="UP000583556"/>
    </source>
</evidence>
<organism evidence="3 4">
    <name type="scientific">Novosphingobium olei</name>
    <dbReference type="NCBI Taxonomy" id="2728851"/>
    <lineage>
        <taxon>Bacteria</taxon>
        <taxon>Pseudomonadati</taxon>
        <taxon>Pseudomonadota</taxon>
        <taxon>Alphaproteobacteria</taxon>
        <taxon>Sphingomonadales</taxon>
        <taxon>Sphingomonadaceae</taxon>
        <taxon>Novosphingobium</taxon>
    </lineage>
</organism>
<evidence type="ECO:0000259" key="2">
    <source>
        <dbReference type="Pfam" id="PF07486"/>
    </source>
</evidence>
<feature type="signal peptide" evidence="1">
    <location>
        <begin position="1"/>
        <end position="24"/>
    </location>
</feature>
<name>A0A7Y0BQI3_9SPHN</name>
<dbReference type="GO" id="GO:0016787">
    <property type="term" value="F:hydrolase activity"/>
    <property type="evidence" value="ECO:0007669"/>
    <property type="project" value="UniProtKB-KW"/>
</dbReference>
<evidence type="ECO:0000256" key="1">
    <source>
        <dbReference type="SAM" id="SignalP"/>
    </source>
</evidence>
<keyword evidence="1" id="KW-0732">Signal</keyword>
<dbReference type="RefSeq" id="WP_169493913.1">
    <property type="nucleotide sequence ID" value="NZ_JABBGM010000005.1"/>
</dbReference>
<comment type="caution">
    <text evidence="3">The sequence shown here is derived from an EMBL/GenBank/DDBJ whole genome shotgun (WGS) entry which is preliminary data.</text>
</comment>
<protein>
    <submittedName>
        <fullName evidence="3">Cell wall hydrolase</fullName>
    </submittedName>
</protein>
<feature type="chain" id="PRO_5030519218" evidence="1">
    <location>
        <begin position="25"/>
        <end position="228"/>
    </location>
</feature>
<dbReference type="EMBL" id="JABBGM010000005">
    <property type="protein sequence ID" value="NML94649.1"/>
    <property type="molecule type" value="Genomic_DNA"/>
</dbReference>